<evidence type="ECO:0000256" key="2">
    <source>
        <dbReference type="ARBA" id="ARBA00023043"/>
    </source>
</evidence>
<dbReference type="Pfam" id="PF12796">
    <property type="entry name" value="Ank_2"/>
    <property type="match status" value="1"/>
</dbReference>
<protein>
    <recommendedName>
        <fullName evidence="4">NWD NACHT-NTPase N-terminal domain-containing protein</fullName>
    </recommendedName>
</protein>
<dbReference type="GO" id="GO:0005634">
    <property type="term" value="C:nucleus"/>
    <property type="evidence" value="ECO:0007669"/>
    <property type="project" value="TreeGrafter"/>
</dbReference>
<evidence type="ECO:0000313" key="6">
    <source>
        <dbReference type="Proteomes" id="UP000319257"/>
    </source>
</evidence>
<dbReference type="Proteomes" id="UP000319257">
    <property type="component" value="Unassembled WGS sequence"/>
</dbReference>
<feature type="repeat" description="ANK" evidence="3">
    <location>
        <begin position="785"/>
        <end position="817"/>
    </location>
</feature>
<reference evidence="5 6" key="1">
    <citation type="submission" date="2019-06" db="EMBL/GenBank/DDBJ databases">
        <title>Draft genome sequence of the filamentous fungus Phialemoniopsis curvata isolated from diesel fuel.</title>
        <authorList>
            <person name="Varaljay V.A."/>
            <person name="Lyon W.J."/>
            <person name="Crouch A.L."/>
            <person name="Drake C.E."/>
            <person name="Hollomon J.M."/>
            <person name="Nadeau L.J."/>
            <person name="Nunn H.S."/>
            <person name="Stevenson B.S."/>
            <person name="Bojanowski C.L."/>
            <person name="Crookes-Goodson W.J."/>
        </authorList>
    </citation>
    <scope>NUCLEOTIDE SEQUENCE [LARGE SCALE GENOMIC DNA]</scope>
    <source>
        <strain evidence="5 6">D216</strain>
    </source>
</reference>
<dbReference type="OrthoDB" id="341259at2759"/>
<proteinExistence type="predicted"/>
<dbReference type="AlphaFoldDB" id="A0A507AX44"/>
<dbReference type="InterPro" id="IPR031359">
    <property type="entry name" value="NACHT_N"/>
</dbReference>
<gene>
    <name evidence="5" type="ORF">E0L32_009442</name>
</gene>
<dbReference type="STRING" id="1093900.A0A507AX44"/>
<keyword evidence="6" id="KW-1185">Reference proteome</keyword>
<feature type="domain" description="NWD NACHT-NTPase N-terminal" evidence="4">
    <location>
        <begin position="23"/>
        <end position="213"/>
    </location>
</feature>
<dbReference type="SMART" id="SM00248">
    <property type="entry name" value="ANK"/>
    <property type="match status" value="3"/>
</dbReference>
<dbReference type="GeneID" id="41976889"/>
<name>A0A507AX44_9PEZI</name>
<dbReference type="InterPro" id="IPR036770">
    <property type="entry name" value="Ankyrin_rpt-contain_sf"/>
</dbReference>
<dbReference type="GO" id="GO:0010468">
    <property type="term" value="P:regulation of gene expression"/>
    <property type="evidence" value="ECO:0007669"/>
    <property type="project" value="TreeGrafter"/>
</dbReference>
<evidence type="ECO:0000313" key="5">
    <source>
        <dbReference type="EMBL" id="TPX09398.1"/>
    </source>
</evidence>
<dbReference type="PROSITE" id="PS50297">
    <property type="entry name" value="ANK_REP_REGION"/>
    <property type="match status" value="1"/>
</dbReference>
<accession>A0A507AX44</accession>
<keyword evidence="1" id="KW-0677">Repeat</keyword>
<evidence type="ECO:0000256" key="3">
    <source>
        <dbReference type="PROSITE-ProRule" id="PRU00023"/>
    </source>
</evidence>
<evidence type="ECO:0000259" key="4">
    <source>
        <dbReference type="Pfam" id="PF17100"/>
    </source>
</evidence>
<feature type="repeat" description="ANK" evidence="3">
    <location>
        <begin position="749"/>
        <end position="771"/>
    </location>
</feature>
<dbReference type="PANTHER" id="PTHR24124:SF14">
    <property type="entry name" value="CHROMOSOME UNDETERMINED SCAFFOLD_25, WHOLE GENOME SHOTGUN SEQUENCE"/>
    <property type="match status" value="1"/>
</dbReference>
<comment type="caution">
    <text evidence="5">The sequence shown here is derived from an EMBL/GenBank/DDBJ whole genome shotgun (WGS) entry which is preliminary data.</text>
</comment>
<dbReference type="InterPro" id="IPR002110">
    <property type="entry name" value="Ankyrin_rpt"/>
</dbReference>
<keyword evidence="2 3" id="KW-0040">ANK repeat</keyword>
<dbReference type="Gene3D" id="1.25.40.20">
    <property type="entry name" value="Ankyrin repeat-containing domain"/>
    <property type="match status" value="1"/>
</dbReference>
<dbReference type="InParanoid" id="A0A507AX44"/>
<organism evidence="5 6">
    <name type="scientific">Thyridium curvatum</name>
    <dbReference type="NCBI Taxonomy" id="1093900"/>
    <lineage>
        <taxon>Eukaryota</taxon>
        <taxon>Fungi</taxon>
        <taxon>Dikarya</taxon>
        <taxon>Ascomycota</taxon>
        <taxon>Pezizomycotina</taxon>
        <taxon>Sordariomycetes</taxon>
        <taxon>Sordariomycetidae</taxon>
        <taxon>Thyridiales</taxon>
        <taxon>Thyridiaceae</taxon>
        <taxon>Thyridium</taxon>
    </lineage>
</organism>
<dbReference type="SUPFAM" id="SSF48403">
    <property type="entry name" value="Ankyrin repeat"/>
    <property type="match status" value="1"/>
</dbReference>
<evidence type="ECO:0000256" key="1">
    <source>
        <dbReference type="ARBA" id="ARBA00022737"/>
    </source>
</evidence>
<dbReference type="Pfam" id="PF17100">
    <property type="entry name" value="NACHT_N"/>
    <property type="match status" value="1"/>
</dbReference>
<dbReference type="RefSeq" id="XP_030991109.1">
    <property type="nucleotide sequence ID" value="XM_031144407.1"/>
</dbReference>
<dbReference type="EMBL" id="SKBQ01000068">
    <property type="protein sequence ID" value="TPX09398.1"/>
    <property type="molecule type" value="Genomic_DNA"/>
</dbReference>
<dbReference type="PROSITE" id="PS50088">
    <property type="entry name" value="ANK_REPEAT"/>
    <property type="match status" value="2"/>
</dbReference>
<sequence length="908" mass="100552">MPALGSNREAKRSDVVDTAWMNDLWNDAYNAMASNHKTLAAVFEGIVMKEYSKILEARSSKDASLSRVTTFPQDAETRRQVMLALTERQLTGKTSSRMRKASDAIRIATNALDTLREILSPLLESFPPAGVALGGLCVVLRFVEYAVTFSKEIVAGLEHIAQNAAWYLQSGNRSIYQSTSGDPNHLRTDLVNLYSAMLEYQVRALVMSGHSRRHILLKVSSGLSLPGLLVTIKVSESCLERRISLQTNVSSLVYHRRECGARRAALVHERIQQFAPMESQRLPSDRDEVAARDLTAWLQGRLEFNSWRRTQRGIFVVTHSSERNPALAERLALDLEDERLVAYSPSTSTQEETMFCNLVRQFIHHMLCAREEIADGPALEGVQYFQRVHDNEPLLLRFFAAVLEELAQDERIVFVLDLPTTLPDAYKDGLKHLITKMFYPEAKRPTSLRLLITSHVDTNISQLLSTFQDMTTYLRIPSSLNSVRSPSTSEFEIDGELIRAALLMMFGASRPLALVELASSVAAYLSITRGSSSMEPLRSAELRSHLFAAGCEEYATFDEHQVLFNDEEAAHEAAKEYGLGDNPKRCGELALAEASTLCLATCVDGMPLERIDHLARVVANTVKAGSNALSTEPCCGSAAAEVSCGLQGDLLNAPLITYAAAHSAISACRIPHLPSPKCRADATLSSRVSTAVVGAKSFLRAVLQYSQAVGPMSKDFGDNLFLAAAEVSHLDFVEEASRLHHDVNATNQFGHTALHIAAIHRDVEMVRALLSLNELGVNMLAKDKLGFTPIHLAADLKHPDLLEILFEEARHLNHQQSQELRAMVNNEPLFSGERLRSFSGLRDLKSRFRCGVDLEPYEEEALDTALLTLRARDLGSAMISLVCQRHPSVAATLVKLGINMAHMRNRRK</sequence>
<dbReference type="PANTHER" id="PTHR24124">
    <property type="entry name" value="ANKYRIN REPEAT FAMILY A"/>
    <property type="match status" value="1"/>
</dbReference>